<proteinExistence type="predicted"/>
<reference evidence="9" key="1">
    <citation type="journal article" date="2015" name="Genome Announc.">
        <title>Draft Genome Sequence of the Pathogenic Filamentous Fungus Aspergillus udagawae Strain IFM 46973T.</title>
        <authorList>
            <person name="Kusuya Y."/>
            <person name="Takahashi-Nakaguchi A."/>
            <person name="Takahashi H."/>
            <person name="Yaguchi T."/>
        </authorList>
    </citation>
    <scope>NUCLEOTIDE SEQUENCE</scope>
    <source>
        <strain evidence="9">IFM 46973</strain>
    </source>
</reference>
<dbReference type="SMART" id="SM00665">
    <property type="entry name" value="B561"/>
    <property type="match status" value="1"/>
</dbReference>
<evidence type="ECO:0000313" key="10">
    <source>
        <dbReference type="Proteomes" id="UP000036893"/>
    </source>
</evidence>
<keyword evidence="5 7" id="KW-1133">Transmembrane helix</keyword>
<evidence type="ECO:0000256" key="3">
    <source>
        <dbReference type="ARBA" id="ARBA00022692"/>
    </source>
</evidence>
<keyword evidence="2" id="KW-0813">Transport</keyword>
<feature type="transmembrane region" description="Helical" evidence="7">
    <location>
        <begin position="108"/>
        <end position="131"/>
    </location>
</feature>
<dbReference type="GeneID" id="66993347"/>
<evidence type="ECO:0000313" key="9">
    <source>
        <dbReference type="EMBL" id="GIC89455.1"/>
    </source>
</evidence>
<keyword evidence="4" id="KW-0249">Electron transport</keyword>
<protein>
    <recommendedName>
        <fullName evidence="8">Cytochrome b561 domain-containing protein</fullName>
    </recommendedName>
</protein>
<evidence type="ECO:0000259" key="8">
    <source>
        <dbReference type="PROSITE" id="PS50939"/>
    </source>
</evidence>
<feature type="transmembrane region" description="Helical" evidence="7">
    <location>
        <begin position="174"/>
        <end position="193"/>
    </location>
</feature>
<gene>
    <name evidence="9" type="ORF">Aud_005870</name>
</gene>
<comment type="subcellular location">
    <subcellularLocation>
        <location evidence="1">Membrane</location>
    </subcellularLocation>
</comment>
<dbReference type="AlphaFoldDB" id="A0A8E0V125"/>
<dbReference type="Pfam" id="PF03188">
    <property type="entry name" value="Cytochrom_B561"/>
    <property type="match status" value="1"/>
</dbReference>
<dbReference type="InterPro" id="IPR006593">
    <property type="entry name" value="Cyt_b561/ferric_Rdtase_TM"/>
</dbReference>
<feature type="domain" description="Cytochrome b561" evidence="8">
    <location>
        <begin position="4"/>
        <end position="199"/>
    </location>
</feature>
<evidence type="ECO:0000256" key="1">
    <source>
        <dbReference type="ARBA" id="ARBA00004370"/>
    </source>
</evidence>
<sequence>MDNILTRTAYLYSILAATFAKPASATILYKDLHLVPSYAKAHGILMSVAFILIFPLGATILRLSKSKHTVWIHASIQLVGWALMLGGLVTGLRVGKILDRLHNNAHTIFGTVIVVLMLIQPFLGAIHHWMYIQKKTRTALAPVHVWLGRILIVLGMVNGGLGLRLADNTHGGKIAYAVVAGVCGAMYLAWVIYRLKWTRNRSKEVENVELQGTVD</sequence>
<name>A0A8E0V125_9EURO</name>
<dbReference type="EMBL" id="BBXM02000004">
    <property type="protein sequence ID" value="GIC89455.1"/>
    <property type="molecule type" value="Genomic_DNA"/>
</dbReference>
<dbReference type="Proteomes" id="UP000036893">
    <property type="component" value="Unassembled WGS sequence"/>
</dbReference>
<dbReference type="CDD" id="cd08760">
    <property type="entry name" value="Cyt_b561_FRRS1_like"/>
    <property type="match status" value="1"/>
</dbReference>
<dbReference type="PANTHER" id="PTHR47797">
    <property type="entry name" value="DEHYDROGENASE, PUTATIVE (AFU_ORTHOLOGUE AFUA_8G05805)-RELATED"/>
    <property type="match status" value="1"/>
</dbReference>
<feature type="transmembrane region" description="Helical" evidence="7">
    <location>
        <begin position="70"/>
        <end position="88"/>
    </location>
</feature>
<feature type="transmembrane region" description="Helical" evidence="7">
    <location>
        <begin position="143"/>
        <end position="162"/>
    </location>
</feature>
<evidence type="ECO:0000256" key="5">
    <source>
        <dbReference type="ARBA" id="ARBA00022989"/>
    </source>
</evidence>
<accession>A0A8E0V125</accession>
<comment type="caution">
    <text evidence="9">The sequence shown here is derived from an EMBL/GenBank/DDBJ whole genome shotgun (WGS) entry which is preliminary data.</text>
</comment>
<evidence type="ECO:0000256" key="6">
    <source>
        <dbReference type="ARBA" id="ARBA00023136"/>
    </source>
</evidence>
<keyword evidence="3 7" id="KW-0812">Transmembrane</keyword>
<reference evidence="9" key="2">
    <citation type="submission" date="2021-01" db="EMBL/GenBank/DDBJ databases">
        <title>Pan-genome distribution and transcriptional activeness of fungal secondary metabolism genes in Aspergillus section Fumigati.</title>
        <authorList>
            <person name="Takahashi H."/>
            <person name="Umemura M."/>
            <person name="Ninomiya A."/>
            <person name="Kusuya Y."/>
            <person name="Urayama S."/>
            <person name="Shimizu M."/>
            <person name="Watanabe A."/>
            <person name="Kamei K."/>
            <person name="Yaguchi T."/>
            <person name="Hagiwara D."/>
        </authorList>
    </citation>
    <scope>NUCLEOTIDE SEQUENCE</scope>
    <source>
        <strain evidence="9">IFM 46973</strain>
    </source>
</reference>
<feature type="transmembrane region" description="Helical" evidence="7">
    <location>
        <begin position="41"/>
        <end position="63"/>
    </location>
</feature>
<keyword evidence="6 7" id="KW-0472">Membrane</keyword>
<dbReference type="GO" id="GO:0016020">
    <property type="term" value="C:membrane"/>
    <property type="evidence" value="ECO:0007669"/>
    <property type="project" value="UniProtKB-SubCell"/>
</dbReference>
<dbReference type="Gene3D" id="1.20.120.1770">
    <property type="match status" value="1"/>
</dbReference>
<evidence type="ECO:0000256" key="2">
    <source>
        <dbReference type="ARBA" id="ARBA00022448"/>
    </source>
</evidence>
<evidence type="ECO:0000256" key="4">
    <source>
        <dbReference type="ARBA" id="ARBA00022982"/>
    </source>
</evidence>
<dbReference type="RefSeq" id="XP_043146721.1">
    <property type="nucleotide sequence ID" value="XM_043290786.1"/>
</dbReference>
<dbReference type="PANTHER" id="PTHR47797:SF1">
    <property type="entry name" value="CYTOCHROME B561 DOMAIN-CONTAINING PROTEIN-RELATED"/>
    <property type="match status" value="1"/>
</dbReference>
<evidence type="ECO:0000256" key="7">
    <source>
        <dbReference type="SAM" id="Phobius"/>
    </source>
</evidence>
<organism evidence="9 10">
    <name type="scientific">Aspergillus udagawae</name>
    <dbReference type="NCBI Taxonomy" id="91492"/>
    <lineage>
        <taxon>Eukaryota</taxon>
        <taxon>Fungi</taxon>
        <taxon>Dikarya</taxon>
        <taxon>Ascomycota</taxon>
        <taxon>Pezizomycotina</taxon>
        <taxon>Eurotiomycetes</taxon>
        <taxon>Eurotiomycetidae</taxon>
        <taxon>Eurotiales</taxon>
        <taxon>Aspergillaceae</taxon>
        <taxon>Aspergillus</taxon>
        <taxon>Aspergillus subgen. Fumigati</taxon>
    </lineage>
</organism>
<dbReference type="PROSITE" id="PS50939">
    <property type="entry name" value="CYTOCHROME_B561"/>
    <property type="match status" value="1"/>
</dbReference>